<dbReference type="SUPFAM" id="SSF158622">
    <property type="entry name" value="YheA/YmcA-like"/>
    <property type="match status" value="1"/>
</dbReference>
<proteinExistence type="predicted"/>
<dbReference type="Proteomes" id="UP000637720">
    <property type="component" value="Unassembled WGS sequence"/>
</dbReference>
<name>A0A8J3BCT7_9BACI</name>
<comment type="caution">
    <text evidence="1">The sequence shown here is derived from an EMBL/GenBank/DDBJ whole genome shotgun (WGS) entry which is preliminary data.</text>
</comment>
<dbReference type="PANTHER" id="PTHR38448:SF2">
    <property type="entry name" value="REGULATORY PROTEIN YLBF"/>
    <property type="match status" value="1"/>
</dbReference>
<keyword evidence="2" id="KW-1185">Reference proteome</keyword>
<dbReference type="AlphaFoldDB" id="A0A8J3BCT7"/>
<dbReference type="Pfam" id="PF06133">
    <property type="entry name" value="Com_YlbF"/>
    <property type="match status" value="1"/>
</dbReference>
<evidence type="ECO:0000313" key="2">
    <source>
        <dbReference type="Proteomes" id="UP000637720"/>
    </source>
</evidence>
<dbReference type="InterPro" id="IPR023378">
    <property type="entry name" value="YheA/YmcA-like_dom_sf"/>
</dbReference>
<dbReference type="PANTHER" id="PTHR38448">
    <property type="entry name" value="REGULATORY PROTEIN YLBF-RELATED"/>
    <property type="match status" value="1"/>
</dbReference>
<protein>
    <submittedName>
        <fullName evidence="1">Regulator</fullName>
    </submittedName>
</protein>
<evidence type="ECO:0000313" key="1">
    <source>
        <dbReference type="EMBL" id="GGK04681.1"/>
    </source>
</evidence>
<gene>
    <name evidence="1" type="ORF">GCM10007043_18360</name>
</gene>
<reference evidence="1" key="2">
    <citation type="submission" date="2020-09" db="EMBL/GenBank/DDBJ databases">
        <authorList>
            <person name="Sun Q."/>
            <person name="Ohkuma M."/>
        </authorList>
    </citation>
    <scope>NUCLEOTIDE SEQUENCE</scope>
    <source>
        <strain evidence="1">JCM 14719</strain>
    </source>
</reference>
<dbReference type="EMBL" id="BMOF01000042">
    <property type="protein sequence ID" value="GGK04681.1"/>
    <property type="molecule type" value="Genomic_DNA"/>
</dbReference>
<reference evidence="1" key="1">
    <citation type="journal article" date="2014" name="Int. J. Syst. Evol. Microbiol.">
        <title>Complete genome sequence of Corynebacterium casei LMG S-19264T (=DSM 44701T), isolated from a smear-ripened cheese.</title>
        <authorList>
            <consortium name="US DOE Joint Genome Institute (JGI-PGF)"/>
            <person name="Walter F."/>
            <person name="Albersmeier A."/>
            <person name="Kalinowski J."/>
            <person name="Ruckert C."/>
        </authorList>
    </citation>
    <scope>NUCLEOTIDE SEQUENCE</scope>
    <source>
        <strain evidence="1">JCM 14719</strain>
    </source>
</reference>
<dbReference type="InterPro" id="IPR010368">
    <property type="entry name" value="Com_YlbF"/>
</dbReference>
<organism evidence="1 2">
    <name type="scientific">Calditerricola satsumensis</name>
    <dbReference type="NCBI Taxonomy" id="373054"/>
    <lineage>
        <taxon>Bacteria</taxon>
        <taxon>Bacillati</taxon>
        <taxon>Bacillota</taxon>
        <taxon>Bacilli</taxon>
        <taxon>Bacillales</taxon>
        <taxon>Bacillaceae</taxon>
        <taxon>Calditerricola</taxon>
    </lineage>
</organism>
<sequence length="148" mass="16603">MPSLDMAHVIREATELGELILASREAKEYVRWKAALARDARAQELIRRFQEKKREYEDVMRYGRYHPDYGRVVEETRALKRELDKLETVSRFREAEARLDELFYAVSKTLAHAVSPSIKVPGNNPFAGWGCGSCGCASGCASGGCCAT</sequence>
<dbReference type="Gene3D" id="1.20.1500.10">
    <property type="entry name" value="YheA/YmcA-like"/>
    <property type="match status" value="1"/>
</dbReference>
<dbReference type="RefSeq" id="WP_172673568.1">
    <property type="nucleotide sequence ID" value="NZ_BMOF01000042.1"/>
</dbReference>
<accession>A0A8J3BCT7</accession>
<dbReference type="InterPro" id="IPR052767">
    <property type="entry name" value="Bact_com_dev_regulator"/>
</dbReference>